<reference evidence="1 2" key="1">
    <citation type="submission" date="2019-05" db="EMBL/GenBank/DDBJ databases">
        <title>Emergence of the Ug99 lineage of the wheat stem rust pathogen through somatic hybridization.</title>
        <authorList>
            <person name="Li F."/>
            <person name="Upadhyaya N.M."/>
            <person name="Sperschneider J."/>
            <person name="Matny O."/>
            <person name="Nguyen-Phuc H."/>
            <person name="Mago R."/>
            <person name="Raley C."/>
            <person name="Miller M.E."/>
            <person name="Silverstein K.A.T."/>
            <person name="Henningsen E."/>
            <person name="Hirsch C.D."/>
            <person name="Visser B."/>
            <person name="Pretorius Z.A."/>
            <person name="Steffenson B.J."/>
            <person name="Schwessinger B."/>
            <person name="Dodds P.N."/>
            <person name="Figueroa M."/>
        </authorList>
    </citation>
    <scope>NUCLEOTIDE SEQUENCE [LARGE SCALE GENOMIC DNA]</scope>
    <source>
        <strain evidence="1 2">Ug99</strain>
    </source>
</reference>
<dbReference type="AlphaFoldDB" id="A0A5B0RX57"/>
<dbReference type="Proteomes" id="UP000325313">
    <property type="component" value="Unassembled WGS sequence"/>
</dbReference>
<comment type="caution">
    <text evidence="1">The sequence shown here is derived from an EMBL/GenBank/DDBJ whole genome shotgun (WGS) entry which is preliminary data.</text>
</comment>
<evidence type="ECO:0000313" key="2">
    <source>
        <dbReference type="Proteomes" id="UP000325313"/>
    </source>
</evidence>
<name>A0A5B0RX57_PUCGR</name>
<accession>A0A5B0RX57</accession>
<organism evidence="1 2">
    <name type="scientific">Puccinia graminis f. sp. tritici</name>
    <dbReference type="NCBI Taxonomy" id="56615"/>
    <lineage>
        <taxon>Eukaryota</taxon>
        <taxon>Fungi</taxon>
        <taxon>Dikarya</taxon>
        <taxon>Basidiomycota</taxon>
        <taxon>Pucciniomycotina</taxon>
        <taxon>Pucciniomycetes</taxon>
        <taxon>Pucciniales</taxon>
        <taxon>Pucciniaceae</taxon>
        <taxon>Puccinia</taxon>
    </lineage>
</organism>
<protein>
    <submittedName>
        <fullName evidence="1">Uncharacterized protein</fullName>
    </submittedName>
</protein>
<sequence length="169" mass="19123">MKRLHRLKISNKVIHAQQQHPHCVASVIDLGQGGGFLASSSLPKKTPDYKCCILRSSYAHGNQFGLLEQARWTWVKYTTGRSGQHVAGALDGCRTNFLWLCKDHPMDGTLKTLKWTFWNKPSIGWFSGKANLKKITSKLGLNPQPACLSVMQYYNPYQVDYIRFRGSPP</sequence>
<evidence type="ECO:0000313" key="1">
    <source>
        <dbReference type="EMBL" id="KAA1129084.1"/>
    </source>
</evidence>
<dbReference type="EMBL" id="VDEP01000138">
    <property type="protein sequence ID" value="KAA1129084.1"/>
    <property type="molecule type" value="Genomic_DNA"/>
</dbReference>
<proteinExistence type="predicted"/>
<gene>
    <name evidence="1" type="ORF">PGTUg99_028257</name>
</gene>